<dbReference type="RefSeq" id="WP_167485971.1">
    <property type="nucleotide sequence ID" value="NZ_CP046173.1"/>
</dbReference>
<evidence type="ECO:0000259" key="1">
    <source>
        <dbReference type="Pfam" id="PF14832"/>
    </source>
</evidence>
<gene>
    <name evidence="2" type="ORF">F6W96_10445</name>
</gene>
<name>A0A6G9YZV3_9NOCA</name>
<proteinExistence type="predicted"/>
<organism evidence="2 3">
    <name type="scientific">Nocardia terpenica</name>
    <dbReference type="NCBI Taxonomy" id="455432"/>
    <lineage>
        <taxon>Bacteria</taxon>
        <taxon>Bacillati</taxon>
        <taxon>Actinomycetota</taxon>
        <taxon>Actinomycetes</taxon>
        <taxon>Mycobacteriales</taxon>
        <taxon>Nocardiaceae</taxon>
        <taxon>Nocardia</taxon>
    </lineage>
</organism>
<evidence type="ECO:0000313" key="2">
    <source>
        <dbReference type="EMBL" id="QIS18647.1"/>
    </source>
</evidence>
<dbReference type="Proteomes" id="UP000500953">
    <property type="component" value="Chromosome"/>
</dbReference>
<dbReference type="EMBL" id="CP046173">
    <property type="protein sequence ID" value="QIS18647.1"/>
    <property type="molecule type" value="Genomic_DNA"/>
</dbReference>
<protein>
    <submittedName>
        <fullName evidence="2">4-oxalocrotonate tautomerase</fullName>
    </submittedName>
</protein>
<dbReference type="InterPro" id="IPR028116">
    <property type="entry name" value="Cis-CaaD-like"/>
</dbReference>
<evidence type="ECO:0000313" key="3">
    <source>
        <dbReference type="Proteomes" id="UP000500953"/>
    </source>
</evidence>
<dbReference type="AlphaFoldDB" id="A0A6G9YZV3"/>
<dbReference type="InterPro" id="IPR014347">
    <property type="entry name" value="Tautomerase/MIF_sf"/>
</dbReference>
<dbReference type="Gene3D" id="3.30.429.10">
    <property type="entry name" value="Macrophage Migration Inhibitory Factor"/>
    <property type="match status" value="1"/>
</dbReference>
<feature type="domain" description="Tautomerase cis-CaaD-like" evidence="1">
    <location>
        <begin position="1"/>
        <end position="136"/>
    </location>
</feature>
<accession>A0A6G9YZV3</accession>
<dbReference type="Pfam" id="PF14832">
    <property type="entry name" value="Tautomerase_3"/>
    <property type="match status" value="1"/>
</dbReference>
<dbReference type="SUPFAM" id="SSF55331">
    <property type="entry name" value="Tautomerase/MIF"/>
    <property type="match status" value="1"/>
</dbReference>
<sequence>MPLWHIYHPADTYSDADKKNFARDITDFYTGFGLPAFYVVVVFDEVDESSFFVGGEQATDTVRIVVEHLARHLDDPALRKRSTERLNAIMAPYTRDRGLHWEFHTYESPRDLWMIAGIFPPGPGTEAEQTWARENKPLPYY</sequence>
<reference evidence="2 3" key="1">
    <citation type="journal article" date="2019" name="ACS Chem. Biol.">
        <title>Identification and Mobilization of a Cryptic Antibiotic Biosynthesis Gene Locus from a Human-Pathogenic Nocardia Isolate.</title>
        <authorList>
            <person name="Herisse M."/>
            <person name="Ishida K."/>
            <person name="Porter J.L."/>
            <person name="Howden B."/>
            <person name="Hertweck C."/>
            <person name="Stinear T.P."/>
            <person name="Pidot S.J."/>
        </authorList>
    </citation>
    <scope>NUCLEOTIDE SEQUENCE [LARGE SCALE GENOMIC DNA]</scope>
    <source>
        <strain evidence="2 3">AUSMDU00012715</strain>
    </source>
</reference>